<protein>
    <submittedName>
        <fullName evidence="1">Uncharacterized protein</fullName>
    </submittedName>
</protein>
<reference evidence="1" key="1">
    <citation type="submission" date="2021-08" db="EMBL/GenBank/DDBJ databases">
        <title>WGS assembly of Ceratopteris richardii.</title>
        <authorList>
            <person name="Marchant D.B."/>
            <person name="Chen G."/>
            <person name="Jenkins J."/>
            <person name="Shu S."/>
            <person name="Leebens-Mack J."/>
            <person name="Grimwood J."/>
            <person name="Schmutz J."/>
            <person name="Soltis P."/>
            <person name="Soltis D."/>
            <person name="Chen Z.-H."/>
        </authorList>
    </citation>
    <scope>NUCLEOTIDE SEQUENCE</scope>
    <source>
        <strain evidence="1">Whitten #5841</strain>
        <tissue evidence="1">Leaf</tissue>
    </source>
</reference>
<organism evidence="1 2">
    <name type="scientific">Ceratopteris richardii</name>
    <name type="common">Triangle waterfern</name>
    <dbReference type="NCBI Taxonomy" id="49495"/>
    <lineage>
        <taxon>Eukaryota</taxon>
        <taxon>Viridiplantae</taxon>
        <taxon>Streptophyta</taxon>
        <taxon>Embryophyta</taxon>
        <taxon>Tracheophyta</taxon>
        <taxon>Polypodiopsida</taxon>
        <taxon>Polypodiidae</taxon>
        <taxon>Polypodiales</taxon>
        <taxon>Pteridineae</taxon>
        <taxon>Pteridaceae</taxon>
        <taxon>Parkerioideae</taxon>
        <taxon>Ceratopteris</taxon>
    </lineage>
</organism>
<proteinExistence type="predicted"/>
<evidence type="ECO:0000313" key="2">
    <source>
        <dbReference type="Proteomes" id="UP000825935"/>
    </source>
</evidence>
<evidence type="ECO:0000313" key="1">
    <source>
        <dbReference type="EMBL" id="KAH7307738.1"/>
    </source>
</evidence>
<comment type="caution">
    <text evidence="1">The sequence shown here is derived from an EMBL/GenBank/DDBJ whole genome shotgun (WGS) entry which is preliminary data.</text>
</comment>
<dbReference type="Proteomes" id="UP000825935">
    <property type="component" value="Chromosome 22"/>
</dbReference>
<gene>
    <name evidence="1" type="ORF">KP509_22G074800</name>
</gene>
<dbReference type="EMBL" id="CM035427">
    <property type="protein sequence ID" value="KAH7307738.1"/>
    <property type="molecule type" value="Genomic_DNA"/>
</dbReference>
<accession>A0A8T2S7K2</accession>
<name>A0A8T2S7K2_CERRI</name>
<sequence length="121" mass="13573">MLNKSSKREIGDSDLRVPPMKNGSFLRLLSSMRAKEVDFYKLLRVAHGVAYACESNCLFLCGYHACYVCVLECVHMCRTLSVCGFGTEYHCVCVCSCICVLKCDFFCLCACVKEELGVMHD</sequence>
<dbReference type="AlphaFoldDB" id="A0A8T2S7K2"/>
<keyword evidence="2" id="KW-1185">Reference proteome</keyword>